<proteinExistence type="predicted"/>
<dbReference type="Gene3D" id="1.20.1600.10">
    <property type="entry name" value="Outer membrane efflux proteins (OEP)"/>
    <property type="match status" value="2"/>
</dbReference>
<evidence type="ECO:0000256" key="1">
    <source>
        <dbReference type="SAM" id="Coils"/>
    </source>
</evidence>
<gene>
    <name evidence="2" type="ORF">BFG57_02825</name>
</gene>
<dbReference type="SUPFAM" id="SSF56954">
    <property type="entry name" value="Outer membrane efflux proteins (OEP)"/>
    <property type="match status" value="2"/>
</dbReference>
<keyword evidence="3" id="KW-1185">Reference proteome</keyword>
<dbReference type="GO" id="GO:0015562">
    <property type="term" value="F:efflux transmembrane transporter activity"/>
    <property type="evidence" value="ECO:0007669"/>
    <property type="project" value="InterPro"/>
</dbReference>
<comment type="caution">
    <text evidence="2">The sequence shown here is derived from an EMBL/GenBank/DDBJ whole genome shotgun (WGS) entry which is preliminary data.</text>
</comment>
<feature type="coiled-coil region" evidence="1">
    <location>
        <begin position="236"/>
        <end position="321"/>
    </location>
</feature>
<name>A0A1E5LDT3_9BACI</name>
<dbReference type="OrthoDB" id="2973925at2"/>
<accession>A0A1E5LDT3</accession>
<reference evidence="2 3" key="1">
    <citation type="submission" date="2016-08" db="EMBL/GenBank/DDBJ databases">
        <title>Genome of Bacillus solimangrovi GH2-4.</title>
        <authorList>
            <person name="Lim S."/>
            <person name="Kim B.-C."/>
        </authorList>
    </citation>
    <scope>NUCLEOTIDE SEQUENCE [LARGE SCALE GENOMIC DNA]</scope>
    <source>
        <strain evidence="2 3">GH2-4</strain>
    </source>
</reference>
<dbReference type="STRING" id="1305675.BFG57_02825"/>
<evidence type="ECO:0000313" key="2">
    <source>
        <dbReference type="EMBL" id="OEH92220.1"/>
    </source>
</evidence>
<dbReference type="EMBL" id="MJEH01000033">
    <property type="protein sequence ID" value="OEH92220.1"/>
    <property type="molecule type" value="Genomic_DNA"/>
</dbReference>
<feature type="coiled-coil region" evidence="1">
    <location>
        <begin position="355"/>
        <end position="413"/>
    </location>
</feature>
<dbReference type="AlphaFoldDB" id="A0A1E5LDT3"/>
<keyword evidence="1" id="KW-0175">Coiled coil</keyword>
<dbReference type="Proteomes" id="UP000095209">
    <property type="component" value="Unassembled WGS sequence"/>
</dbReference>
<sequence length="422" mass="49187">MNNMKRAIIIASVVLWGTIPVNSSEAKTTYSVTEAVKKIENSDLDLQLEQKEEDVSLSSAAMKYMGSFNELEDISEAEADYQDKVQVWQREYGAYETTYQYIKQQKALTLQRENFTIAQQEKEAIDEKYKEGLVSQADVLRASMSIKNAELSLQLAKQQVDQKKYEFNQKIGKSIEEDFSISTIPSFKRLSRSAYDPKPLAEELKRKHESLFPLKTAVDTYDDILDDVDNLPVLGGDGYETSIENFKTEIEDLSQEIKIVEDKIKSETNPVEVEKLEKELDELKRDKITAEVSLDVKEEQYSEARSERSKAENDLDDYYELEVEKADIRHLKQQRQIELKVYNYAHQFDYLHAQLDVLQENVENEELFYEQEKERFELGYISQQELEKARINVLNAKKELSAAEIDYRLLKKKFELFIDGWM</sequence>
<organism evidence="2 3">
    <name type="scientific">Bacillus solimangrovi</name>
    <dbReference type="NCBI Taxonomy" id="1305675"/>
    <lineage>
        <taxon>Bacteria</taxon>
        <taxon>Bacillati</taxon>
        <taxon>Bacillota</taxon>
        <taxon>Bacilli</taxon>
        <taxon>Bacillales</taxon>
        <taxon>Bacillaceae</taxon>
        <taxon>Bacillus</taxon>
    </lineage>
</organism>
<evidence type="ECO:0000313" key="3">
    <source>
        <dbReference type="Proteomes" id="UP000095209"/>
    </source>
</evidence>
<evidence type="ECO:0008006" key="4">
    <source>
        <dbReference type="Google" id="ProtNLM"/>
    </source>
</evidence>
<protein>
    <recommendedName>
        <fullName evidence="4">TolC family protein</fullName>
    </recommendedName>
</protein>